<comment type="caution">
    <text evidence="3">The sequence shown here is derived from an EMBL/GenBank/DDBJ whole genome shotgun (WGS) entry which is preliminary data.</text>
</comment>
<organism evidence="3 4">
    <name type="scientific">Goodea atripinnis</name>
    <dbReference type="NCBI Taxonomy" id="208336"/>
    <lineage>
        <taxon>Eukaryota</taxon>
        <taxon>Metazoa</taxon>
        <taxon>Chordata</taxon>
        <taxon>Craniata</taxon>
        <taxon>Vertebrata</taxon>
        <taxon>Euteleostomi</taxon>
        <taxon>Actinopterygii</taxon>
        <taxon>Neopterygii</taxon>
        <taxon>Teleostei</taxon>
        <taxon>Neoteleostei</taxon>
        <taxon>Acanthomorphata</taxon>
        <taxon>Ovalentaria</taxon>
        <taxon>Atherinomorphae</taxon>
        <taxon>Cyprinodontiformes</taxon>
        <taxon>Goodeidae</taxon>
        <taxon>Goodea</taxon>
    </lineage>
</organism>
<evidence type="ECO:0000313" key="4">
    <source>
        <dbReference type="Proteomes" id="UP001476798"/>
    </source>
</evidence>
<protein>
    <submittedName>
        <fullName evidence="3">ATPase, P-type (Transporting), HAD superfamily, subfamily IC</fullName>
    </submittedName>
</protein>
<dbReference type="SUPFAM" id="SSF81660">
    <property type="entry name" value="Metal cation-transporting ATPase, ATP-binding domain N"/>
    <property type="match status" value="1"/>
</dbReference>
<dbReference type="InterPro" id="IPR023299">
    <property type="entry name" value="ATPase_P-typ_cyto_dom_N"/>
</dbReference>
<dbReference type="InterPro" id="IPR036412">
    <property type="entry name" value="HAD-like_sf"/>
</dbReference>
<keyword evidence="2" id="KW-0472">Membrane</keyword>
<reference evidence="3 4" key="1">
    <citation type="submission" date="2021-06" db="EMBL/GenBank/DDBJ databases">
        <authorList>
            <person name="Palmer J.M."/>
        </authorList>
    </citation>
    <scope>NUCLEOTIDE SEQUENCE [LARGE SCALE GENOMIC DNA]</scope>
    <source>
        <strain evidence="3 4">GA_2019</strain>
        <tissue evidence="3">Muscle</tissue>
    </source>
</reference>
<keyword evidence="2" id="KW-1133">Transmembrane helix</keyword>
<gene>
    <name evidence="3" type="primary">ATP2C1_2</name>
    <name evidence="3" type="ORF">GOODEAATRI_009487</name>
</gene>
<dbReference type="Gene3D" id="3.40.50.1000">
    <property type="entry name" value="HAD superfamily/HAD-like"/>
    <property type="match status" value="1"/>
</dbReference>
<dbReference type="PRINTS" id="PR00119">
    <property type="entry name" value="CATATPASE"/>
</dbReference>
<comment type="subcellular location">
    <subcellularLocation>
        <location evidence="1">Membrane</location>
        <topology evidence="1">Multi-pass membrane protein</topology>
    </subcellularLocation>
</comment>
<dbReference type="PANTHER" id="PTHR42861">
    <property type="entry name" value="CALCIUM-TRANSPORTING ATPASE"/>
    <property type="match status" value="1"/>
</dbReference>
<dbReference type="EMBL" id="JAHRIO010010528">
    <property type="protein sequence ID" value="MEQ2161422.1"/>
    <property type="molecule type" value="Genomic_DNA"/>
</dbReference>
<dbReference type="Pfam" id="PF13246">
    <property type="entry name" value="Cation_ATPase"/>
    <property type="match status" value="1"/>
</dbReference>
<proteinExistence type="predicted"/>
<keyword evidence="4" id="KW-1185">Reference proteome</keyword>
<feature type="transmembrane region" description="Helical" evidence="2">
    <location>
        <begin position="141"/>
        <end position="166"/>
    </location>
</feature>
<dbReference type="Proteomes" id="UP001476798">
    <property type="component" value="Unassembled WGS sequence"/>
</dbReference>
<dbReference type="InterPro" id="IPR023214">
    <property type="entry name" value="HAD_sf"/>
</dbReference>
<name>A0ABV0MQQ4_9TELE</name>
<dbReference type="SUPFAM" id="SSF56784">
    <property type="entry name" value="HAD-like"/>
    <property type="match status" value="1"/>
</dbReference>
<evidence type="ECO:0000256" key="1">
    <source>
        <dbReference type="ARBA" id="ARBA00004141"/>
    </source>
</evidence>
<accession>A0ABV0MQQ4</accession>
<evidence type="ECO:0000313" key="3">
    <source>
        <dbReference type="EMBL" id="MEQ2161422.1"/>
    </source>
</evidence>
<evidence type="ECO:0000256" key="2">
    <source>
        <dbReference type="SAM" id="Phobius"/>
    </source>
</evidence>
<keyword evidence="2" id="KW-0812">Transmembrane</keyword>
<dbReference type="Gene3D" id="3.40.1110.10">
    <property type="entry name" value="Calcium-transporting ATPase, cytoplasmic domain N"/>
    <property type="match status" value="1"/>
</dbReference>
<sequence length="273" mass="30127">MGLESEQQEYVRLEEHPFTSEQKWMAVRCVHRTQQDKTSVYFMKGAYEQVIRFCSSYNSRGSTLPLSHQQRELYQQQISYMGTSGLRVLAFASGSQMGNLTFLGLVGIIDPPREGVKEAVGTLINSGVAIKMITGDSQETAVVATLVLLLFSWGFIWTLAALSQFFSSYHFRRGTRLGLYSKGCQCLSGEEVDHLDLQELSNIIAVFYRASPRHKLKIVKNLGAVVAMTGDGVNDAVALKAADIGVAMGQTGTDVCKEAADMILVDDDFQTIM</sequence>